<dbReference type="Pfam" id="PF02309">
    <property type="entry name" value="AUX_IAA"/>
    <property type="match status" value="2"/>
</dbReference>
<reference evidence="11 12" key="1">
    <citation type="journal article" date="2021" name="BMC Genomics">
        <title>Datura genome reveals duplications of psychoactive alkaloid biosynthetic genes and high mutation rate following tissue culture.</title>
        <authorList>
            <person name="Rajewski A."/>
            <person name="Carter-House D."/>
            <person name="Stajich J."/>
            <person name="Litt A."/>
        </authorList>
    </citation>
    <scope>NUCLEOTIDE SEQUENCE [LARGE SCALE GENOMIC DNA]</scope>
    <source>
        <strain evidence="11">AR-01</strain>
    </source>
</reference>
<protein>
    <recommendedName>
        <fullName evidence="8">Auxin response factor</fullName>
    </recommendedName>
</protein>
<evidence type="ECO:0000256" key="7">
    <source>
        <dbReference type="ARBA" id="ARBA00023294"/>
    </source>
</evidence>
<dbReference type="SUPFAM" id="SSF101936">
    <property type="entry name" value="DNA-binding pseudobarrel domain"/>
    <property type="match status" value="1"/>
</dbReference>
<keyword evidence="12" id="KW-1185">Reference proteome</keyword>
<evidence type="ECO:0000256" key="8">
    <source>
        <dbReference type="RuleBase" id="RU004561"/>
    </source>
</evidence>
<organism evidence="11 12">
    <name type="scientific">Datura stramonium</name>
    <name type="common">Jimsonweed</name>
    <name type="synonym">Common thornapple</name>
    <dbReference type="NCBI Taxonomy" id="4076"/>
    <lineage>
        <taxon>Eukaryota</taxon>
        <taxon>Viridiplantae</taxon>
        <taxon>Streptophyta</taxon>
        <taxon>Embryophyta</taxon>
        <taxon>Tracheophyta</taxon>
        <taxon>Spermatophyta</taxon>
        <taxon>Magnoliopsida</taxon>
        <taxon>eudicotyledons</taxon>
        <taxon>Gunneridae</taxon>
        <taxon>Pentapetalae</taxon>
        <taxon>asterids</taxon>
        <taxon>lamiids</taxon>
        <taxon>Solanales</taxon>
        <taxon>Solanaceae</taxon>
        <taxon>Solanoideae</taxon>
        <taxon>Datureae</taxon>
        <taxon>Datura</taxon>
    </lineage>
</organism>
<dbReference type="InterPro" id="IPR053793">
    <property type="entry name" value="PB1-like"/>
</dbReference>
<dbReference type="InterPro" id="IPR033389">
    <property type="entry name" value="AUX/IAA_dom"/>
</dbReference>
<feature type="domain" description="TF-B3" evidence="9">
    <location>
        <begin position="132"/>
        <end position="234"/>
    </location>
</feature>
<evidence type="ECO:0000256" key="3">
    <source>
        <dbReference type="ARBA" id="ARBA00023015"/>
    </source>
</evidence>
<evidence type="ECO:0000313" key="11">
    <source>
        <dbReference type="EMBL" id="MCE3050426.1"/>
    </source>
</evidence>
<evidence type="ECO:0000259" key="9">
    <source>
        <dbReference type="PROSITE" id="PS50863"/>
    </source>
</evidence>
<dbReference type="SMART" id="SM01019">
    <property type="entry name" value="B3"/>
    <property type="match status" value="1"/>
</dbReference>
<dbReference type="Proteomes" id="UP000823775">
    <property type="component" value="Unassembled WGS sequence"/>
</dbReference>
<keyword evidence="6 8" id="KW-0539">Nucleus</keyword>
<evidence type="ECO:0000313" key="12">
    <source>
        <dbReference type="Proteomes" id="UP000823775"/>
    </source>
</evidence>
<dbReference type="PANTHER" id="PTHR31384:SF1">
    <property type="entry name" value="AUXIN RESPONSE FACTOR 9"/>
    <property type="match status" value="1"/>
</dbReference>
<dbReference type="Gene3D" id="2.40.330.10">
    <property type="entry name" value="DNA-binding pseudobarrel domain"/>
    <property type="match status" value="1"/>
</dbReference>
<gene>
    <name evidence="11" type="primary">ARF9_2</name>
    <name evidence="11" type="ORF">HAX54_047188</name>
</gene>
<keyword evidence="5 8" id="KW-0804">Transcription</keyword>
<dbReference type="InterPro" id="IPR010525">
    <property type="entry name" value="ARF_dom"/>
</dbReference>
<evidence type="ECO:0000256" key="1">
    <source>
        <dbReference type="ARBA" id="ARBA00004123"/>
    </source>
</evidence>
<comment type="similarity">
    <text evidence="2 8">Belongs to the ARF family.</text>
</comment>
<keyword evidence="4 8" id="KW-0238">DNA-binding</keyword>
<dbReference type="SUPFAM" id="SSF54277">
    <property type="entry name" value="CAD &amp; PB1 domains"/>
    <property type="match status" value="1"/>
</dbReference>
<dbReference type="Pfam" id="PF06507">
    <property type="entry name" value="ARF_AD"/>
    <property type="match status" value="1"/>
</dbReference>
<dbReference type="InterPro" id="IPR044835">
    <property type="entry name" value="ARF_plant"/>
</dbReference>
<keyword evidence="7 8" id="KW-0927">Auxin signaling pathway</keyword>
<dbReference type="CDD" id="cd10017">
    <property type="entry name" value="B3_DNA"/>
    <property type="match status" value="1"/>
</dbReference>
<dbReference type="PANTHER" id="PTHR31384">
    <property type="entry name" value="AUXIN RESPONSE FACTOR 4-RELATED"/>
    <property type="match status" value="1"/>
</dbReference>
<dbReference type="Gene3D" id="2.30.30.1040">
    <property type="match status" value="1"/>
</dbReference>
<dbReference type="PROSITE" id="PS51745">
    <property type="entry name" value="PB1"/>
    <property type="match status" value="1"/>
</dbReference>
<dbReference type="Gene3D" id="3.10.20.90">
    <property type="entry name" value="Phosphatidylinositol 3-kinase Catalytic Subunit, Chain A, domain 1"/>
    <property type="match status" value="1"/>
</dbReference>
<evidence type="ECO:0000256" key="5">
    <source>
        <dbReference type="ARBA" id="ARBA00023163"/>
    </source>
</evidence>
<evidence type="ECO:0000259" key="10">
    <source>
        <dbReference type="PROSITE" id="PS51745"/>
    </source>
</evidence>
<evidence type="ECO:0000256" key="2">
    <source>
        <dbReference type="ARBA" id="ARBA00007853"/>
    </source>
</evidence>
<name>A0ABS8WKF4_DATST</name>
<dbReference type="InterPro" id="IPR003340">
    <property type="entry name" value="B3_DNA-bd"/>
</dbReference>
<sequence>MTNNNGCYQSQQQRKFSAEVSGKDDLYQELWKLCAGPLVDVPKDGERVYYFPQGHMEQLEASINQELNLRVPSFNLKPKILCRVIHINLLAEQDSDEVYTQINLMPEAPDEAEPDSPDECPPEPARPRVHSFCKVLTASDTSTHGGFSVLRKHANECLPPLDMNQQTPTQELIAKDLHGIEWHFKHIFRGQPRRHLLTTGWSTFVSSKRLVAGDSFVFLRGENGELRVGVRRLGRQQSSMPSSVISSQSMHLGVLATASHAVTTQTMFAVYYKPRTSQFIVGLNKYLEAVKHGYSVGMRFKMRFEGEENPERRFTGTIVGVDDLSSQWKDSTWRSLKVQWDEPATISRPDRVSPWEIEPFVSSVPNSLVQPIAGKNKRHRPHSETKISEPASSIASAVWNPSLDSPQFNASGINSSTNCTLTSHTEGGWPLPHLNTNPCMLVDEIEDSKSGSAWSGFPCVLTPQFGQGTNQSIVSPTDERKYDTITTCRLFGIDLKCSSISTTEALPPQPAGISGVYAERAPPNMVPAGDSDQNSDLSIDFKDQMQSYLQLPVKEVQSKQSSTRSRTKVQMQGVAVGRAVDLTTLKGYDELIKELEEMFEIPGELHSRNKWEIVFTDDEGDMMLMGDYPWLDFCNVVRRIFICASQDIKKLTLSRADSFAGTSNTCAIKKIEEILAYFMLGYESS</sequence>
<comment type="function">
    <text evidence="8">Auxin response factors (ARFs) are transcriptional factors that bind specifically to the DNA sequence 5'-TGTCTC-3' found in the auxin-responsive promoter elements (AuxREs).</text>
</comment>
<keyword evidence="3 8" id="KW-0805">Transcription regulation</keyword>
<comment type="caution">
    <text evidence="11">The sequence shown here is derived from an EMBL/GenBank/DDBJ whole genome shotgun (WGS) entry which is preliminary data.</text>
</comment>
<dbReference type="EMBL" id="JACEIK010007573">
    <property type="protein sequence ID" value="MCE3050426.1"/>
    <property type="molecule type" value="Genomic_DNA"/>
</dbReference>
<evidence type="ECO:0000256" key="6">
    <source>
        <dbReference type="ARBA" id="ARBA00023242"/>
    </source>
</evidence>
<dbReference type="PROSITE" id="PS50863">
    <property type="entry name" value="B3"/>
    <property type="match status" value="1"/>
</dbReference>
<dbReference type="Pfam" id="PF02362">
    <property type="entry name" value="B3"/>
    <property type="match status" value="1"/>
</dbReference>
<evidence type="ECO:0000256" key="4">
    <source>
        <dbReference type="ARBA" id="ARBA00023125"/>
    </source>
</evidence>
<feature type="domain" description="PB1" evidence="10">
    <location>
        <begin position="564"/>
        <end position="658"/>
    </location>
</feature>
<dbReference type="InterPro" id="IPR015300">
    <property type="entry name" value="DNA-bd_pseudobarrel_sf"/>
</dbReference>
<comment type="subcellular location">
    <subcellularLocation>
        <location evidence="1 8">Nucleus</location>
    </subcellularLocation>
</comment>
<accession>A0ABS8WKF4</accession>
<comment type="subunit">
    <text evidence="8">Homodimers and heterodimers.</text>
</comment>
<proteinExistence type="inferred from homology"/>